<dbReference type="RefSeq" id="WP_169255604.1">
    <property type="nucleotide sequence ID" value="NZ_WTVN01000009.1"/>
</dbReference>
<evidence type="ECO:0000313" key="1">
    <source>
        <dbReference type="EMBL" id="NMG43706.1"/>
    </source>
</evidence>
<reference evidence="1 2" key="1">
    <citation type="submission" date="2019-12" db="EMBL/GenBank/DDBJ databases">
        <title>Comparative genomics gives insights into the taxonomy of the Azoarcus-Aromatoleum group and reveals separate origins of nif in the plant-associated Azoarcus and non-plant-associated Aromatoleum sub-groups.</title>
        <authorList>
            <person name="Lafos M."/>
            <person name="Maluk M."/>
            <person name="Batista M."/>
            <person name="Junghare M."/>
            <person name="Carmona M."/>
            <person name="Faoro H."/>
            <person name="Cruz L.M."/>
            <person name="Battistoni F."/>
            <person name="De Souza E."/>
            <person name="Pedrosa F."/>
            <person name="Chen W.-M."/>
            <person name="Poole P.S."/>
            <person name="Dixon R.A."/>
            <person name="James E.K."/>
        </authorList>
    </citation>
    <scope>NUCLEOTIDE SEQUENCE [LARGE SCALE GENOMIC DNA]</scope>
    <source>
        <strain evidence="1 2">Td21</strain>
    </source>
</reference>
<organism evidence="1 2">
    <name type="scientific">Aromatoleum toluvorans</name>
    <dbReference type="NCBI Taxonomy" id="92002"/>
    <lineage>
        <taxon>Bacteria</taxon>
        <taxon>Pseudomonadati</taxon>
        <taxon>Pseudomonadota</taxon>
        <taxon>Betaproteobacteria</taxon>
        <taxon>Rhodocyclales</taxon>
        <taxon>Rhodocyclaceae</taxon>
        <taxon>Aromatoleum</taxon>
    </lineage>
</organism>
<dbReference type="Pfam" id="PF06821">
    <property type="entry name" value="Ser_hydrolase"/>
    <property type="match status" value="1"/>
</dbReference>
<protein>
    <submittedName>
        <fullName evidence="1">Esterase</fullName>
    </submittedName>
</protein>
<dbReference type="Proteomes" id="UP000623795">
    <property type="component" value="Unassembled WGS sequence"/>
</dbReference>
<dbReference type="InterPro" id="IPR010662">
    <property type="entry name" value="RBBP9/YdeN"/>
</dbReference>
<comment type="caution">
    <text evidence="1">The sequence shown here is derived from an EMBL/GenBank/DDBJ whole genome shotgun (WGS) entry which is preliminary data.</text>
</comment>
<sequence>MRHTTLIVPGFHGSGPQHWQSWLQAQLADARRVRGIDWEAPVLARWAAAVRREIDEAPHAVWIVAHSFGCLASVVAAADRPERVAGALLVAPADPARFGPLGLYDEHAGPAEELGAWLPREQLGFPCAVLASTNDPWVRLTVAAYWADRWGSRFINVGAAGHINIESGFGAWPYCLELLQGMQQAHEDLPLGAIGADRPSHRGRRSALARLRHRTRVSLDFQPTDPA</sequence>
<gene>
    <name evidence="1" type="ORF">GPA22_08170</name>
</gene>
<name>A0ABX1PYZ0_9RHOO</name>
<proteinExistence type="predicted"/>
<accession>A0ABX1PYZ0</accession>
<keyword evidence="2" id="KW-1185">Reference proteome</keyword>
<evidence type="ECO:0000313" key="2">
    <source>
        <dbReference type="Proteomes" id="UP000623795"/>
    </source>
</evidence>
<dbReference type="InterPro" id="IPR029058">
    <property type="entry name" value="AB_hydrolase_fold"/>
</dbReference>
<dbReference type="Gene3D" id="3.40.50.1820">
    <property type="entry name" value="alpha/beta hydrolase"/>
    <property type="match status" value="1"/>
</dbReference>
<dbReference type="SUPFAM" id="SSF53474">
    <property type="entry name" value="alpha/beta-Hydrolases"/>
    <property type="match status" value="1"/>
</dbReference>
<dbReference type="EMBL" id="WTVN01000009">
    <property type="protein sequence ID" value="NMG43706.1"/>
    <property type="molecule type" value="Genomic_DNA"/>
</dbReference>